<dbReference type="PANTHER" id="PTHR24260">
    <property type="match status" value="1"/>
</dbReference>
<organism evidence="2 3">
    <name type="scientific">Methylomonas methanica</name>
    <dbReference type="NCBI Taxonomy" id="421"/>
    <lineage>
        <taxon>Bacteria</taxon>
        <taxon>Pseudomonadati</taxon>
        <taxon>Pseudomonadota</taxon>
        <taxon>Gammaproteobacteria</taxon>
        <taxon>Methylococcales</taxon>
        <taxon>Methylococcaceae</taxon>
        <taxon>Methylomonas</taxon>
    </lineage>
</organism>
<dbReference type="GO" id="GO:0004252">
    <property type="term" value="F:serine-type endopeptidase activity"/>
    <property type="evidence" value="ECO:0007669"/>
    <property type="project" value="InterPro"/>
</dbReference>
<dbReference type="PRINTS" id="PR00722">
    <property type="entry name" value="CHYMOTRYPSIN"/>
</dbReference>
<evidence type="ECO:0000313" key="2">
    <source>
        <dbReference type="EMBL" id="OAI06502.1"/>
    </source>
</evidence>
<dbReference type="AlphaFoldDB" id="A0A177MLN6"/>
<protein>
    <recommendedName>
        <fullName evidence="1">Peptidase S1 domain-containing protein</fullName>
    </recommendedName>
</protein>
<evidence type="ECO:0000259" key="1">
    <source>
        <dbReference type="PROSITE" id="PS50240"/>
    </source>
</evidence>
<proteinExistence type="predicted"/>
<dbReference type="Pfam" id="PF00089">
    <property type="entry name" value="Trypsin"/>
    <property type="match status" value="2"/>
</dbReference>
<dbReference type="Gene3D" id="2.40.10.10">
    <property type="entry name" value="Trypsin-like serine proteases"/>
    <property type="match status" value="1"/>
</dbReference>
<dbReference type="InterPro" id="IPR009003">
    <property type="entry name" value="Peptidase_S1_PA"/>
</dbReference>
<name>A0A177MLN6_METMH</name>
<dbReference type="PROSITE" id="PS00134">
    <property type="entry name" value="TRYPSIN_HIS"/>
    <property type="match status" value="1"/>
</dbReference>
<reference evidence="2 3" key="1">
    <citation type="submission" date="2016-03" db="EMBL/GenBank/DDBJ databases">
        <authorList>
            <person name="Ploux O."/>
        </authorList>
    </citation>
    <scope>NUCLEOTIDE SEQUENCE [LARGE SCALE GENOMIC DNA]</scope>
    <source>
        <strain evidence="2 3">R-45371</strain>
    </source>
</reference>
<accession>A0A177MLN6</accession>
<dbReference type="InterPro" id="IPR001254">
    <property type="entry name" value="Trypsin_dom"/>
</dbReference>
<dbReference type="EMBL" id="LUUH01000035">
    <property type="protein sequence ID" value="OAI06502.1"/>
    <property type="molecule type" value="Genomic_DNA"/>
</dbReference>
<comment type="caution">
    <text evidence="2">The sequence shown here is derived from an EMBL/GenBank/DDBJ whole genome shotgun (WGS) entry which is preliminary data.</text>
</comment>
<evidence type="ECO:0000313" key="3">
    <source>
        <dbReference type="Proteomes" id="UP000077763"/>
    </source>
</evidence>
<gene>
    <name evidence="2" type="ORF">A1353_08685</name>
</gene>
<dbReference type="SMART" id="SM00020">
    <property type="entry name" value="Tryp_SPc"/>
    <property type="match status" value="1"/>
</dbReference>
<dbReference type="InterPro" id="IPR043504">
    <property type="entry name" value="Peptidase_S1_PA_chymotrypsin"/>
</dbReference>
<feature type="domain" description="Peptidase S1" evidence="1">
    <location>
        <begin position="246"/>
        <end position="502"/>
    </location>
</feature>
<sequence>MLLMRKVNNDFYQYVCRVIFLLAFSASHLNNAWSFEISPILSIYTQSGSKTQASKSLMNQFGTEYSESESISNDPINSRCKIDRQRQSYAFASASSQIKFFEKNATTISLNVHAKSQGGHFRSYTLPELCFGISGNDTSGIAEADSEVTVGLEFTDLSKDMNYFIRVSRSNDKNLNISLRDPSGKDIPLNESNQYQTILRGNPGDIYYLKASIFAKSSTSGECESCTNDINLSSQIDIRIYPVPLIFSGEKIGYVANGIETIDYPTVGVIRLENDGTHNKMLAHCTGTIIGPHTILTAAHCLVNTYIKDIQQMDFGIGPSANSLISGPYKLTGFCYPTNKNYEEKFASGFCDSASQTKYLEFNPNTYEDDIALVFTEQELPEDGSKLYAGNPKWKDLASNKDITFVGYGFNSYDGKSKPFDIGIKRTANFPTEKISIENKKLKFPVENKTLCKGDSGGPSFIENANKLPVVIGITSNGYKDCTAAEQTKVDYYVEWIERLRH</sequence>
<dbReference type="GO" id="GO:0006508">
    <property type="term" value="P:proteolysis"/>
    <property type="evidence" value="ECO:0007669"/>
    <property type="project" value="InterPro"/>
</dbReference>
<dbReference type="Proteomes" id="UP000077763">
    <property type="component" value="Unassembled WGS sequence"/>
</dbReference>
<dbReference type="InterPro" id="IPR018114">
    <property type="entry name" value="TRYPSIN_HIS"/>
</dbReference>
<dbReference type="InterPro" id="IPR051333">
    <property type="entry name" value="CLIP_Serine_Protease"/>
</dbReference>
<dbReference type="PANTHER" id="PTHR24260:SF132">
    <property type="entry name" value="PEPTIDASE S1 DOMAIN-CONTAINING PROTEIN"/>
    <property type="match status" value="1"/>
</dbReference>
<dbReference type="PROSITE" id="PS50240">
    <property type="entry name" value="TRYPSIN_DOM"/>
    <property type="match status" value="1"/>
</dbReference>
<dbReference type="SUPFAM" id="SSF50494">
    <property type="entry name" value="Trypsin-like serine proteases"/>
    <property type="match status" value="1"/>
</dbReference>
<dbReference type="InterPro" id="IPR001314">
    <property type="entry name" value="Peptidase_S1A"/>
</dbReference>